<dbReference type="ExpressionAtlas" id="M1BCR1">
    <property type="expression patterns" value="baseline"/>
</dbReference>
<dbReference type="AlphaFoldDB" id="M1BCR1"/>
<reference evidence="1" key="2">
    <citation type="submission" date="2015-06" db="UniProtKB">
        <authorList>
            <consortium name="EnsemblPlants"/>
        </authorList>
    </citation>
    <scope>IDENTIFICATION</scope>
    <source>
        <strain evidence="1">DM1-3 516 R44</strain>
    </source>
</reference>
<evidence type="ECO:0000313" key="1">
    <source>
        <dbReference type="EnsemblPlants" id="PGSC0003DMT400042245"/>
    </source>
</evidence>
<keyword evidence="2" id="KW-1185">Reference proteome</keyword>
<proteinExistence type="predicted"/>
<dbReference type="Gramene" id="PGSC0003DMT400042245">
    <property type="protein sequence ID" value="PGSC0003DMT400042245"/>
    <property type="gene ID" value="PGSC0003DMG402016396"/>
</dbReference>
<organism evidence="1 2">
    <name type="scientific">Solanum tuberosum</name>
    <name type="common">Potato</name>
    <dbReference type="NCBI Taxonomy" id="4113"/>
    <lineage>
        <taxon>Eukaryota</taxon>
        <taxon>Viridiplantae</taxon>
        <taxon>Streptophyta</taxon>
        <taxon>Embryophyta</taxon>
        <taxon>Tracheophyta</taxon>
        <taxon>Spermatophyta</taxon>
        <taxon>Magnoliopsida</taxon>
        <taxon>eudicotyledons</taxon>
        <taxon>Gunneridae</taxon>
        <taxon>Pentapetalae</taxon>
        <taxon>asterids</taxon>
        <taxon>lamiids</taxon>
        <taxon>Solanales</taxon>
        <taxon>Solanaceae</taxon>
        <taxon>Solanoideae</taxon>
        <taxon>Solaneae</taxon>
        <taxon>Solanum</taxon>
    </lineage>
</organism>
<protein>
    <submittedName>
        <fullName evidence="1">Phosphotyrosyl phosphatase activator protein</fullName>
    </submittedName>
</protein>
<gene>
    <name evidence="1" type="primary">LOC102578537</name>
</gene>
<dbReference type="OrthoDB" id="16120at2759"/>
<evidence type="ECO:0000313" key="2">
    <source>
        <dbReference type="Proteomes" id="UP000011115"/>
    </source>
</evidence>
<reference evidence="2" key="1">
    <citation type="journal article" date="2011" name="Nature">
        <title>Genome sequence and analysis of the tuber crop potato.</title>
        <authorList>
            <consortium name="The Potato Genome Sequencing Consortium"/>
        </authorList>
    </citation>
    <scope>NUCLEOTIDE SEQUENCE [LARGE SCALE GENOMIC DNA]</scope>
    <source>
        <strain evidence="2">cv. DM1-3 516 R44</strain>
    </source>
</reference>
<accession>M1BCR1</accession>
<name>M1BCR1_SOLTU</name>
<dbReference type="HOGENOM" id="CLU_1920780_0_0_1"/>
<dbReference type="Proteomes" id="UP000011115">
    <property type="component" value="Unassembled WGS sequence"/>
</dbReference>
<dbReference type="EnsemblPlants" id="PGSC0003DMT400042245">
    <property type="protein sequence ID" value="PGSC0003DMT400042245"/>
    <property type="gene ID" value="PGSC0003DMG402016396"/>
</dbReference>
<sequence>MVLLPAYPRLGVLHKSQVISLLQLTTKSQNMTRLLQGLSILTCFTNIRKCRSSIPLIQVLPTSEYSLRGTHLNLDVCDSPFLVSSLILDPLFFTFSIMHQVSPESSYHSILDVVNMVVYLGTLWEHHSKDND</sequence>